<evidence type="ECO:0000313" key="5">
    <source>
        <dbReference type="EMBL" id="KAJ7342708.1"/>
    </source>
</evidence>
<dbReference type="InterPro" id="IPR045851">
    <property type="entry name" value="AMP-bd_C_sf"/>
</dbReference>
<dbReference type="Pfam" id="PF13193">
    <property type="entry name" value="AMP-binding_C"/>
    <property type="match status" value="1"/>
</dbReference>
<keyword evidence="6" id="KW-1185">Reference proteome</keyword>
<sequence length="590" mass="64151">MYIQSPYPALPRLPEVNVHNVMFGRENQAGWWPDYTIHIEAKTGRERTYKELMNAIAVGATALGASVSAGGLGLNGDGDEIIGMLGDNSLEYYDLVVSLLRITTPFALISTHSTHFELVHALKLTKATRIFVDPKLLKNVVAAIEDPDVHITRDKVYIMSGPSVHGRKSFSQMVATIKRKRVTVEPVRPATAHTLAYLVMSSGTSGLPKAVMITHGNIICSTFQGITTNFWTNGAQPVTTQPVAICPLPMFHTFGLHSYILRSTLSPTTYVILGSWNTTQYLKAISRYRPRNLTLVPSLVHQLLTHPDIKTTDFSSVVTVASGAAYLPPELAAQLGRYLKAQSTIRSGILFQPTSCCIAYISAGYGLSEATLGAVTPPLPEGMPGMGPPPPNTAGILLPGLEARIVRDDGTDAARGEVGELWLRGGNIAPGYWNNPEANAKTFVDGGWLRTGDQFRTDDKGYLFFADRAKDTLKISGVQVSPKEIEDVLLAQPDKLITDVSVAGVSGGRTSDEKVPRAWIVLSAAGTKKGEAAVIKILEAWHQKALSKYKWLRGGIEVVKEIPKTPTGKTMRRVLQDQYELRAKKATAKL</sequence>
<evidence type="ECO:0000259" key="4">
    <source>
        <dbReference type="Pfam" id="PF13193"/>
    </source>
</evidence>
<dbReference type="SUPFAM" id="SSF56801">
    <property type="entry name" value="Acetyl-CoA synthetase-like"/>
    <property type="match status" value="1"/>
</dbReference>
<protein>
    <recommendedName>
        <fullName evidence="7">Acetyl-CoA synthetase-like protein</fullName>
    </recommendedName>
</protein>
<feature type="domain" description="AMP-binding enzyme C-terminal" evidence="4">
    <location>
        <begin position="484"/>
        <end position="569"/>
    </location>
</feature>
<evidence type="ECO:0000259" key="3">
    <source>
        <dbReference type="Pfam" id="PF00501"/>
    </source>
</evidence>
<dbReference type="InterPro" id="IPR020845">
    <property type="entry name" value="AMP-binding_CS"/>
</dbReference>
<dbReference type="AlphaFoldDB" id="A0AAD6ZW46"/>
<dbReference type="Gene3D" id="2.30.38.10">
    <property type="entry name" value="Luciferase, Domain 3"/>
    <property type="match status" value="1"/>
</dbReference>
<gene>
    <name evidence="5" type="ORF">DFH08DRAFT_1010977</name>
</gene>
<evidence type="ECO:0000256" key="1">
    <source>
        <dbReference type="ARBA" id="ARBA00006432"/>
    </source>
</evidence>
<keyword evidence="2" id="KW-0436">Ligase</keyword>
<dbReference type="Gene3D" id="3.40.50.980">
    <property type="match status" value="2"/>
</dbReference>
<comment type="caution">
    <text evidence="5">The sequence shown here is derived from an EMBL/GenBank/DDBJ whole genome shotgun (WGS) entry which is preliminary data.</text>
</comment>
<proteinExistence type="inferred from homology"/>
<dbReference type="EMBL" id="JARIHO010000024">
    <property type="protein sequence ID" value="KAJ7342708.1"/>
    <property type="molecule type" value="Genomic_DNA"/>
</dbReference>
<comment type="similarity">
    <text evidence="1">Belongs to the ATP-dependent AMP-binding enzyme family.</text>
</comment>
<reference evidence="5" key="1">
    <citation type="submission" date="2023-03" db="EMBL/GenBank/DDBJ databases">
        <title>Massive genome expansion in bonnet fungi (Mycena s.s.) driven by repeated elements and novel gene families across ecological guilds.</title>
        <authorList>
            <consortium name="Lawrence Berkeley National Laboratory"/>
            <person name="Harder C.B."/>
            <person name="Miyauchi S."/>
            <person name="Viragh M."/>
            <person name="Kuo A."/>
            <person name="Thoen E."/>
            <person name="Andreopoulos B."/>
            <person name="Lu D."/>
            <person name="Skrede I."/>
            <person name="Drula E."/>
            <person name="Henrissat B."/>
            <person name="Morin E."/>
            <person name="Kohler A."/>
            <person name="Barry K."/>
            <person name="LaButti K."/>
            <person name="Morin E."/>
            <person name="Salamov A."/>
            <person name="Lipzen A."/>
            <person name="Mereny Z."/>
            <person name="Hegedus B."/>
            <person name="Baldrian P."/>
            <person name="Stursova M."/>
            <person name="Weitz H."/>
            <person name="Taylor A."/>
            <person name="Grigoriev I.V."/>
            <person name="Nagy L.G."/>
            <person name="Martin F."/>
            <person name="Kauserud H."/>
        </authorList>
    </citation>
    <scope>NUCLEOTIDE SEQUENCE</scope>
    <source>
        <strain evidence="5">CBHHK002</strain>
    </source>
</reference>
<dbReference type="PANTHER" id="PTHR24096">
    <property type="entry name" value="LONG-CHAIN-FATTY-ACID--COA LIGASE"/>
    <property type="match status" value="1"/>
</dbReference>
<dbReference type="PANTHER" id="PTHR24096:SF149">
    <property type="entry name" value="AMP-BINDING DOMAIN-CONTAINING PROTEIN-RELATED"/>
    <property type="match status" value="1"/>
</dbReference>
<name>A0AAD6ZW46_9AGAR</name>
<feature type="domain" description="AMP-dependent synthetase/ligase" evidence="3">
    <location>
        <begin position="27"/>
        <end position="433"/>
    </location>
</feature>
<organism evidence="5 6">
    <name type="scientific">Mycena albidolilacea</name>
    <dbReference type="NCBI Taxonomy" id="1033008"/>
    <lineage>
        <taxon>Eukaryota</taxon>
        <taxon>Fungi</taxon>
        <taxon>Dikarya</taxon>
        <taxon>Basidiomycota</taxon>
        <taxon>Agaricomycotina</taxon>
        <taxon>Agaricomycetes</taxon>
        <taxon>Agaricomycetidae</taxon>
        <taxon>Agaricales</taxon>
        <taxon>Marasmiineae</taxon>
        <taxon>Mycenaceae</taxon>
        <taxon>Mycena</taxon>
    </lineage>
</organism>
<evidence type="ECO:0000256" key="2">
    <source>
        <dbReference type="ARBA" id="ARBA00022598"/>
    </source>
</evidence>
<dbReference type="InterPro" id="IPR025110">
    <property type="entry name" value="AMP-bd_C"/>
</dbReference>
<evidence type="ECO:0008006" key="7">
    <source>
        <dbReference type="Google" id="ProtNLM"/>
    </source>
</evidence>
<accession>A0AAD6ZW46</accession>
<dbReference type="PROSITE" id="PS00455">
    <property type="entry name" value="AMP_BINDING"/>
    <property type="match status" value="1"/>
</dbReference>
<dbReference type="Proteomes" id="UP001218218">
    <property type="component" value="Unassembled WGS sequence"/>
</dbReference>
<dbReference type="GO" id="GO:0016405">
    <property type="term" value="F:CoA-ligase activity"/>
    <property type="evidence" value="ECO:0007669"/>
    <property type="project" value="TreeGrafter"/>
</dbReference>
<dbReference type="Pfam" id="PF00501">
    <property type="entry name" value="AMP-binding"/>
    <property type="match status" value="1"/>
</dbReference>
<dbReference type="InterPro" id="IPR000873">
    <property type="entry name" value="AMP-dep_synth/lig_dom"/>
</dbReference>
<dbReference type="Gene3D" id="3.30.300.30">
    <property type="match status" value="1"/>
</dbReference>
<evidence type="ECO:0000313" key="6">
    <source>
        <dbReference type="Proteomes" id="UP001218218"/>
    </source>
</evidence>